<evidence type="ECO:0000256" key="2">
    <source>
        <dbReference type="PROSITE-ProRule" id="PRU00703"/>
    </source>
</evidence>
<dbReference type="InterPro" id="IPR046342">
    <property type="entry name" value="CBS_dom_sf"/>
</dbReference>
<keyword evidence="4" id="KW-0812">Transmembrane</keyword>
<dbReference type="CDD" id="cd17781">
    <property type="entry name" value="CBS_pair_MUG70_1"/>
    <property type="match status" value="1"/>
</dbReference>
<evidence type="ECO:0000256" key="3">
    <source>
        <dbReference type="SAM" id="MobiDB-lite"/>
    </source>
</evidence>
<feature type="compositionally biased region" description="Basic and acidic residues" evidence="3">
    <location>
        <begin position="25"/>
        <end position="48"/>
    </location>
</feature>
<keyword evidence="4" id="KW-0472">Membrane</keyword>
<feature type="transmembrane region" description="Helical" evidence="4">
    <location>
        <begin position="717"/>
        <end position="737"/>
    </location>
</feature>
<evidence type="ECO:0000313" key="8">
    <source>
        <dbReference type="Proteomes" id="UP000027361"/>
    </source>
</evidence>
<evidence type="ECO:0000259" key="5">
    <source>
        <dbReference type="PROSITE" id="PS51371"/>
    </source>
</evidence>
<evidence type="ECO:0000313" key="7">
    <source>
        <dbReference type="EMBL" id="KDN53568.1"/>
    </source>
</evidence>
<dbReference type="EMBL" id="JMSN01000001">
    <property type="protein sequence ID" value="KDN53568.1"/>
    <property type="molecule type" value="Genomic_DNA"/>
</dbReference>
<keyword evidence="2" id="KW-0129">CBS domain</keyword>
<dbReference type="Pfam" id="PF00571">
    <property type="entry name" value="CBS"/>
    <property type="match status" value="3"/>
</dbReference>
<dbReference type="RefSeq" id="XP_013246429.1">
    <property type="nucleotide sequence ID" value="XM_013390975.1"/>
</dbReference>
<dbReference type="InParanoid" id="A0A066WLU6"/>
<dbReference type="InterPro" id="IPR000644">
    <property type="entry name" value="CBS_dom"/>
</dbReference>
<dbReference type="Gene3D" id="3.10.20.90">
    <property type="entry name" value="Phosphatidylinositol 3-kinase Catalytic Subunit, Chain A, domain 1"/>
    <property type="match status" value="1"/>
</dbReference>
<feature type="region of interest" description="Disordered" evidence="3">
    <location>
        <begin position="1"/>
        <end position="81"/>
    </location>
</feature>
<feature type="compositionally biased region" description="Polar residues" evidence="3">
    <location>
        <begin position="1"/>
        <end position="24"/>
    </location>
</feature>
<feature type="region of interest" description="Disordered" evidence="3">
    <location>
        <begin position="394"/>
        <end position="482"/>
    </location>
</feature>
<dbReference type="Pfam" id="PF00564">
    <property type="entry name" value="PB1"/>
    <property type="match status" value="1"/>
</dbReference>
<protein>
    <submittedName>
        <fullName evidence="7">CBS-domain-containing protein</fullName>
    </submittedName>
</protein>
<feature type="region of interest" description="Disordered" evidence="3">
    <location>
        <begin position="639"/>
        <end position="699"/>
    </location>
</feature>
<feature type="compositionally biased region" description="Low complexity" evidence="3">
    <location>
        <begin position="639"/>
        <end position="648"/>
    </location>
</feature>
<dbReference type="OrthoDB" id="418595at2759"/>
<keyword evidence="8" id="KW-1185">Reference proteome</keyword>
<evidence type="ECO:0000256" key="1">
    <source>
        <dbReference type="ARBA" id="ARBA00022737"/>
    </source>
</evidence>
<feature type="region of interest" description="Disordered" evidence="3">
    <location>
        <begin position="549"/>
        <end position="577"/>
    </location>
</feature>
<evidence type="ECO:0000259" key="6">
    <source>
        <dbReference type="PROSITE" id="PS51745"/>
    </source>
</evidence>
<feature type="domain" description="CBS" evidence="5">
    <location>
        <begin position="150"/>
        <end position="206"/>
    </location>
</feature>
<sequence length="743" mass="78385">MSSGYRGSPLTTSAQSNLSMNSDATDTRKRQNKRDEAIRKKVELELQRKSGKAPSTPTASSRRRKQQHASRGPAATPGTVSALRPLPALTVPQTISVADASQLCAAKRTDCVLVVDEDEHLAGIFTAKDLAFRVVAGGLDARTTPVSEIMTRSPMVTRDTTSATEALNTMVTRGFRHLPVCNEDGDVIGLLDIAKVFYEALEKLERAHGSSQKLYNALEGVQSEWGTGAVGPQQAMLQYIEALRDKMSIPDLSSILDSRTLPCTVSVRTTVREAAKLMKDHHTTAVCVMESSAPASANGGVVQGKIAGIFTSKDVVLRVIAAGLDPKSCSVVRVMTPHPDTAPPTMSIQEALRKMHDGRYLNLPVVDTDTRLVAVVDVLKLTYKTLEQINSMAEESEQGGSGGAGGPMWNRFWNSFGQTGSTGSGSAAGGAGGGDDTESALSGSQRPSEYLNEIPSTPGRHAGGADISSDLHPNDSASAVGAAMHEDAASALGFGISSAGPGGVGAVDDGTYLFKFTTPGRKTHRFQARYDTYDTIREIVGIKLGADDFFATPPRPSPPDAEGESGSGVNGKAAYAQPDPDDFTLAYEDDENDVVLITADGDVQDAVNVARKQGRDRVVLLVQGGRTWEEALAHYAAPSATVPAASSAHGKRRQRDAVDAQLQSVEEEEEREDQADVDGGSPNKPRAIGVAATGSRKSAAGRKEGEDLLFGVLPRDMAMPAAISFLGVAVVAAVVLTRSSSSR</sequence>
<dbReference type="CDD" id="cd17782">
    <property type="entry name" value="CBS_pair_MUG70_2"/>
    <property type="match status" value="1"/>
</dbReference>
<dbReference type="InterPro" id="IPR053793">
    <property type="entry name" value="PB1-like"/>
</dbReference>
<dbReference type="STRING" id="1037660.A0A066WLU6"/>
<proteinExistence type="predicted"/>
<dbReference type="InterPro" id="IPR051462">
    <property type="entry name" value="CBS_domain-containing"/>
</dbReference>
<dbReference type="AlphaFoldDB" id="A0A066WLU6"/>
<dbReference type="HOGENOM" id="CLU_009026_1_0_1"/>
<gene>
    <name evidence="7" type="ORF">K437DRAFT_252935</name>
</gene>
<keyword evidence="4" id="KW-1133">Transmembrane helix</keyword>
<dbReference type="SUPFAM" id="SSF54277">
    <property type="entry name" value="CAD &amp; PB1 domains"/>
    <property type="match status" value="1"/>
</dbReference>
<evidence type="ECO:0000256" key="4">
    <source>
        <dbReference type="SAM" id="Phobius"/>
    </source>
</evidence>
<accession>A0A066WLU6</accession>
<dbReference type="InterPro" id="IPR000270">
    <property type="entry name" value="PB1_dom"/>
</dbReference>
<organism evidence="7 8">
    <name type="scientific">Tilletiaria anomala (strain ATCC 24038 / CBS 436.72 / UBC 951)</name>
    <dbReference type="NCBI Taxonomy" id="1037660"/>
    <lineage>
        <taxon>Eukaryota</taxon>
        <taxon>Fungi</taxon>
        <taxon>Dikarya</taxon>
        <taxon>Basidiomycota</taxon>
        <taxon>Ustilaginomycotina</taxon>
        <taxon>Exobasidiomycetes</taxon>
        <taxon>Georgefischeriales</taxon>
        <taxon>Tilletiariaceae</taxon>
        <taxon>Tilletiaria</taxon>
    </lineage>
</organism>
<dbReference type="FunCoup" id="A0A066WLU6">
    <property type="interactions" value="9"/>
</dbReference>
<feature type="domain" description="PB1" evidence="6">
    <location>
        <begin position="511"/>
        <end position="625"/>
    </location>
</feature>
<name>A0A066WLU6_TILAU</name>
<dbReference type="PROSITE" id="PS51745">
    <property type="entry name" value="PB1"/>
    <property type="match status" value="1"/>
</dbReference>
<keyword evidence="1" id="KW-0677">Repeat</keyword>
<dbReference type="SMART" id="SM00116">
    <property type="entry name" value="CBS"/>
    <property type="match status" value="4"/>
</dbReference>
<dbReference type="PROSITE" id="PS51371">
    <property type="entry name" value="CBS"/>
    <property type="match status" value="4"/>
</dbReference>
<dbReference type="PANTHER" id="PTHR48108:SF26">
    <property type="entry name" value="CBS DOMAIN-CONTAINING PROTEIN DDB_G0289609"/>
    <property type="match status" value="1"/>
</dbReference>
<feature type="compositionally biased region" description="Gly residues" evidence="3">
    <location>
        <begin position="420"/>
        <end position="434"/>
    </location>
</feature>
<dbReference type="SUPFAM" id="SSF54631">
    <property type="entry name" value="CBS-domain pair"/>
    <property type="match status" value="2"/>
</dbReference>
<dbReference type="OMA" id="RERKQFF"/>
<feature type="domain" description="CBS" evidence="5">
    <location>
        <begin position="83"/>
        <end position="141"/>
    </location>
</feature>
<reference evidence="7 8" key="1">
    <citation type="submission" date="2014-05" db="EMBL/GenBank/DDBJ databases">
        <title>Draft genome sequence of a rare smut relative, Tilletiaria anomala UBC 951.</title>
        <authorList>
            <consortium name="DOE Joint Genome Institute"/>
            <person name="Toome M."/>
            <person name="Kuo A."/>
            <person name="Henrissat B."/>
            <person name="Lipzen A."/>
            <person name="Tritt A."/>
            <person name="Yoshinaga Y."/>
            <person name="Zane M."/>
            <person name="Barry K."/>
            <person name="Grigoriev I.V."/>
            <person name="Spatafora J.W."/>
            <person name="Aimea M.C."/>
        </authorList>
    </citation>
    <scope>NUCLEOTIDE SEQUENCE [LARGE SCALE GENOMIC DNA]</scope>
    <source>
        <strain evidence="7 8">UBC 951</strain>
    </source>
</reference>
<feature type="domain" description="CBS" evidence="5">
    <location>
        <begin position="335"/>
        <end position="392"/>
    </location>
</feature>
<feature type="compositionally biased region" description="Acidic residues" evidence="3">
    <location>
        <begin position="665"/>
        <end position="676"/>
    </location>
</feature>
<feature type="domain" description="CBS" evidence="5">
    <location>
        <begin position="257"/>
        <end position="326"/>
    </location>
</feature>
<comment type="caution">
    <text evidence="7">The sequence shown here is derived from an EMBL/GenBank/DDBJ whole genome shotgun (WGS) entry which is preliminary data.</text>
</comment>
<dbReference type="Gene3D" id="3.10.580.10">
    <property type="entry name" value="CBS-domain"/>
    <property type="match status" value="2"/>
</dbReference>
<dbReference type="GeneID" id="25263440"/>
<dbReference type="Proteomes" id="UP000027361">
    <property type="component" value="Unassembled WGS sequence"/>
</dbReference>
<dbReference type="PANTHER" id="PTHR48108">
    <property type="entry name" value="CBS DOMAIN-CONTAINING PROTEIN CBSX2, CHLOROPLASTIC"/>
    <property type="match status" value="1"/>
</dbReference>